<proteinExistence type="predicted"/>
<dbReference type="GO" id="GO:0046872">
    <property type="term" value="F:metal ion binding"/>
    <property type="evidence" value="ECO:0007669"/>
    <property type="project" value="UniProtKB-KW"/>
</dbReference>
<keyword evidence="6" id="KW-0560">Oxidoreductase</keyword>
<dbReference type="InterPro" id="IPR053399">
    <property type="entry name" value="2-oxoacid:Fd_oxidored_beta"/>
</dbReference>
<dbReference type="GO" id="GO:0006082">
    <property type="term" value="P:organic acid metabolic process"/>
    <property type="evidence" value="ECO:0007669"/>
    <property type="project" value="UniProtKB-ARBA"/>
</dbReference>
<dbReference type="InterPro" id="IPR032686">
    <property type="entry name" value="PFO_beta_C"/>
</dbReference>
<dbReference type="SUPFAM" id="SSF52518">
    <property type="entry name" value="Thiamin diphosphate-binding fold (THDP-binding)"/>
    <property type="match status" value="1"/>
</dbReference>
<organism evidence="12 13">
    <name type="scientific">Acidiplasma aeolicum</name>
    <dbReference type="NCBI Taxonomy" id="507754"/>
    <lineage>
        <taxon>Archaea</taxon>
        <taxon>Methanobacteriati</taxon>
        <taxon>Thermoplasmatota</taxon>
        <taxon>Thermoplasmata</taxon>
        <taxon>Thermoplasmatales</taxon>
        <taxon>Ferroplasmaceae</taxon>
        <taxon>Acidiplasma</taxon>
    </lineage>
</organism>
<comment type="caution">
    <text evidence="12">The sequence shown here is derived from an EMBL/GenBank/DDBJ whole genome shotgun (WGS) entry which is preliminary data.</text>
</comment>
<protein>
    <submittedName>
        <fullName evidence="12">2-oxoacid:ferredoxin oxidoreductase subunit beta</fullName>
    </submittedName>
</protein>
<dbReference type="InterPro" id="IPR029061">
    <property type="entry name" value="THDP-binding"/>
</dbReference>
<dbReference type="Proteomes" id="UP000050320">
    <property type="component" value="Unassembled WGS sequence"/>
</dbReference>
<dbReference type="GO" id="GO:0051536">
    <property type="term" value="F:iron-sulfur cluster binding"/>
    <property type="evidence" value="ECO:0007669"/>
    <property type="project" value="UniProtKB-KW"/>
</dbReference>
<keyword evidence="5" id="KW-0460">Magnesium</keyword>
<dbReference type="InterPro" id="IPR011896">
    <property type="entry name" value="OFOB"/>
</dbReference>
<keyword evidence="4" id="KW-0479">Metal-binding</keyword>
<dbReference type="AlphaFoldDB" id="A0A0Q0RYY3"/>
<evidence type="ECO:0000256" key="7">
    <source>
        <dbReference type="ARBA" id="ARBA00023004"/>
    </source>
</evidence>
<evidence type="ECO:0000256" key="6">
    <source>
        <dbReference type="ARBA" id="ARBA00023002"/>
    </source>
</evidence>
<feature type="domain" description="Thiamine pyrophosphate enzyme TPP-binding" evidence="10">
    <location>
        <begin position="54"/>
        <end position="201"/>
    </location>
</feature>
<reference evidence="12 13" key="1">
    <citation type="submission" date="2015-09" db="EMBL/GenBank/DDBJ databases">
        <title>Heavy metals and arsenic resistance mechanisms in polyextremophilic archaea of the family Ferroplasmaceae.</title>
        <authorList>
            <person name="Bulaev A.G."/>
            <person name="Kanygina A.V."/>
        </authorList>
    </citation>
    <scope>NUCLEOTIDE SEQUENCE [LARGE SCALE GENOMIC DNA]</scope>
    <source>
        <strain evidence="12 13">VT</strain>
    </source>
</reference>
<dbReference type="GO" id="GO:0045333">
    <property type="term" value="P:cellular respiration"/>
    <property type="evidence" value="ECO:0007669"/>
    <property type="project" value="UniProtKB-ARBA"/>
</dbReference>
<evidence type="ECO:0000256" key="2">
    <source>
        <dbReference type="ARBA" id="ARBA00001964"/>
    </source>
</evidence>
<comment type="cofactor">
    <cofactor evidence="1">
        <name>Mg(2+)</name>
        <dbReference type="ChEBI" id="CHEBI:18420"/>
    </cofactor>
</comment>
<dbReference type="RefSeq" id="WP_055032405.1">
    <property type="nucleotide sequence ID" value="NZ_JBBYJF010000007.1"/>
</dbReference>
<dbReference type="InterPro" id="IPR011766">
    <property type="entry name" value="TPP_enzyme_TPP-bd"/>
</dbReference>
<dbReference type="Gene3D" id="3.40.50.970">
    <property type="match status" value="1"/>
</dbReference>
<keyword evidence="9" id="KW-0786">Thiamine pyrophosphate</keyword>
<evidence type="ECO:0000256" key="5">
    <source>
        <dbReference type="ARBA" id="ARBA00022842"/>
    </source>
</evidence>
<evidence type="ECO:0000256" key="9">
    <source>
        <dbReference type="ARBA" id="ARBA00023052"/>
    </source>
</evidence>
<evidence type="ECO:0000256" key="1">
    <source>
        <dbReference type="ARBA" id="ARBA00001946"/>
    </source>
</evidence>
<dbReference type="NCBIfam" id="TIGR02177">
    <property type="entry name" value="PorB_KorB"/>
    <property type="match status" value="1"/>
</dbReference>
<comment type="cofactor">
    <cofactor evidence="2">
        <name>thiamine diphosphate</name>
        <dbReference type="ChEBI" id="CHEBI:58937"/>
    </cofactor>
</comment>
<dbReference type="PANTHER" id="PTHR48084:SF2">
    <property type="entry name" value="PYRUVATE FERREDOXIN_FLAVODOXIN OXIDOREDUCTASE, BETA SUBUNIT"/>
    <property type="match status" value="1"/>
</dbReference>
<evidence type="ECO:0000259" key="10">
    <source>
        <dbReference type="Pfam" id="PF02775"/>
    </source>
</evidence>
<sequence length="314" mass="34406">MQKTVYNKGSYNFRNNVTIDWCPGCGDFAIVTAVTQALSKMDMDPTKVVAISGIGCSGKTPHYLNIAGAHTLHGRAIPYAVGVKLANPDLNVLVMGGDGDMLGIGAGHFVAEGRRNSGIVVLLYNNAVYGLTKGQAAPTMPLGEKVKSIPRPSILGKINPSALALASGYTFVARAFSSEIAQLSDIIIKALNHKGSSMIEVLQPCPTYNDVNTLDWYRKRVYKLENDKSWDPEVNSADEDEEKFSRAYETAMTWGDKIPIGILYKNNIIPPFTERLTSIVPDYFKYPPANQDICDKNGYTLVDPFKTFNEKVID</sequence>
<dbReference type="PANTHER" id="PTHR48084">
    <property type="entry name" value="2-OXOGLUTARATE OXIDOREDUCTASE SUBUNIT KORB-RELATED"/>
    <property type="match status" value="1"/>
</dbReference>
<dbReference type="GO" id="GO:0044272">
    <property type="term" value="P:sulfur compound biosynthetic process"/>
    <property type="evidence" value="ECO:0007669"/>
    <property type="project" value="UniProtKB-ARBA"/>
</dbReference>
<name>A0A0Q0RYY3_9ARCH</name>
<dbReference type="EMBL" id="LKBG01000111">
    <property type="protein sequence ID" value="KQB35582.1"/>
    <property type="molecule type" value="Genomic_DNA"/>
</dbReference>
<keyword evidence="7" id="KW-0408">Iron</keyword>
<dbReference type="GO" id="GO:0030976">
    <property type="term" value="F:thiamine pyrophosphate binding"/>
    <property type="evidence" value="ECO:0007669"/>
    <property type="project" value="InterPro"/>
</dbReference>
<gene>
    <name evidence="12" type="ORF">AOG54_00455</name>
</gene>
<keyword evidence="13" id="KW-1185">Reference proteome</keyword>
<evidence type="ECO:0000259" key="11">
    <source>
        <dbReference type="Pfam" id="PF12367"/>
    </source>
</evidence>
<dbReference type="OrthoDB" id="30755at2157"/>
<evidence type="ECO:0000256" key="8">
    <source>
        <dbReference type="ARBA" id="ARBA00023014"/>
    </source>
</evidence>
<dbReference type="Pfam" id="PF02775">
    <property type="entry name" value="TPP_enzyme_C"/>
    <property type="match status" value="1"/>
</dbReference>
<comment type="cofactor">
    <cofactor evidence="3">
        <name>[4Fe-4S] cluster</name>
        <dbReference type="ChEBI" id="CHEBI:49883"/>
    </cofactor>
</comment>
<dbReference type="NCBIfam" id="NF041171">
    <property type="entry name" value="Oxoac_fdxbeta_Archa"/>
    <property type="match status" value="1"/>
</dbReference>
<keyword evidence="8" id="KW-0411">Iron-sulfur</keyword>
<accession>A0A0Q0RYY3</accession>
<evidence type="ECO:0000256" key="3">
    <source>
        <dbReference type="ARBA" id="ARBA00001966"/>
    </source>
</evidence>
<evidence type="ECO:0000313" key="13">
    <source>
        <dbReference type="Proteomes" id="UP000050320"/>
    </source>
</evidence>
<evidence type="ECO:0000256" key="4">
    <source>
        <dbReference type="ARBA" id="ARBA00022723"/>
    </source>
</evidence>
<dbReference type="InterPro" id="IPR051457">
    <property type="entry name" value="2-oxoacid:Fd_oxidoreductase"/>
</dbReference>
<evidence type="ECO:0000313" key="12">
    <source>
        <dbReference type="EMBL" id="KQB35582.1"/>
    </source>
</evidence>
<feature type="domain" description="Pyruvate ferredoxin oxidoreductase beta subunit C-terminal" evidence="11">
    <location>
        <begin position="205"/>
        <end position="278"/>
    </location>
</feature>
<dbReference type="Pfam" id="PF12367">
    <property type="entry name" value="PFO_beta_C"/>
    <property type="match status" value="1"/>
</dbReference>
<dbReference type="CDD" id="cd03375">
    <property type="entry name" value="TPP_OGFOR"/>
    <property type="match status" value="1"/>
</dbReference>
<dbReference type="GO" id="GO:0016625">
    <property type="term" value="F:oxidoreductase activity, acting on the aldehyde or oxo group of donors, iron-sulfur protein as acceptor"/>
    <property type="evidence" value="ECO:0007669"/>
    <property type="project" value="UniProtKB-ARBA"/>
</dbReference>